<dbReference type="EMBL" id="JAQIBD010000001">
    <property type="protein sequence ID" value="MDM5270780.1"/>
    <property type="molecule type" value="Genomic_DNA"/>
</dbReference>
<dbReference type="Pfam" id="PF02481">
    <property type="entry name" value="DNA_processg_A"/>
    <property type="match status" value="1"/>
</dbReference>
<dbReference type="SUPFAM" id="SSF102405">
    <property type="entry name" value="MCP/YpsA-like"/>
    <property type="match status" value="1"/>
</dbReference>
<name>A0ABT7QVB6_9BACT</name>
<evidence type="ECO:0000259" key="2">
    <source>
        <dbReference type="Pfam" id="PF02481"/>
    </source>
</evidence>
<dbReference type="Gene3D" id="3.40.50.450">
    <property type="match status" value="1"/>
</dbReference>
<dbReference type="Proteomes" id="UP001169069">
    <property type="component" value="Unassembled WGS sequence"/>
</dbReference>
<comment type="similarity">
    <text evidence="1">Belongs to the DprA/Smf family.</text>
</comment>
<sequence>MYNITPSTQAILLLTSSFSEKKSEDIMPLNPVEWGRFALWLHEHDLKPEDLVYGEVEELLSLWVDSQITISRIKALLNRGTALALAMEKWQRVGIWVITRSSLDYPKQLKKKLKHLSPPVLYGIGNPKLLNKPSIAVVGSRKASKEALEYTHRLGHKIANDGYTLVSGGAKGIDEAAMMGALEVGGTVIGILPDNLSKASLSSQYRKALMSNELALISTNYPESPFSAVNALENNKYIYTQSVAAIIAHSEIKGGTWSGANEALKEEYTPLWVTSMSAGNKKLIELGVNIVSDDMFENTIDILCSGNVTSSVDNTNKSLSLFDDMVEKKDSTDETKSDVDINKSNSNDMDSFFDFFMSKLYQEYPKNSIFKPKELEEKFSINLSQINTWIAKAEENKLIQRVEGRIKKYKIL</sequence>
<reference evidence="3" key="1">
    <citation type="submission" date="2023-01" db="EMBL/GenBank/DDBJ databases">
        <title>Sulfurovum sp. zt1-1 genome assembly.</title>
        <authorList>
            <person name="Wang J."/>
        </authorList>
    </citation>
    <scope>NUCLEOTIDE SEQUENCE</scope>
    <source>
        <strain evidence="3">Zt1-1</strain>
    </source>
</reference>
<dbReference type="RefSeq" id="WP_289412056.1">
    <property type="nucleotide sequence ID" value="NZ_JAQIBD010000001.1"/>
</dbReference>
<protein>
    <submittedName>
        <fullName evidence="3">DNA-processing protein DprA</fullName>
    </submittedName>
</protein>
<evidence type="ECO:0000313" key="3">
    <source>
        <dbReference type="EMBL" id="MDM5270780.1"/>
    </source>
</evidence>
<evidence type="ECO:0000256" key="1">
    <source>
        <dbReference type="ARBA" id="ARBA00006525"/>
    </source>
</evidence>
<evidence type="ECO:0000313" key="4">
    <source>
        <dbReference type="Proteomes" id="UP001169069"/>
    </source>
</evidence>
<keyword evidence="4" id="KW-1185">Reference proteome</keyword>
<gene>
    <name evidence="3" type="ORF">PGH07_01160</name>
</gene>
<accession>A0ABT7QVB6</accession>
<dbReference type="InterPro" id="IPR003488">
    <property type="entry name" value="DprA"/>
</dbReference>
<organism evidence="3 4">
    <name type="scientific">Sulfurovum zhangzhouensis</name>
    <dbReference type="NCBI Taxonomy" id="3019067"/>
    <lineage>
        <taxon>Bacteria</taxon>
        <taxon>Pseudomonadati</taxon>
        <taxon>Campylobacterota</taxon>
        <taxon>Epsilonproteobacteria</taxon>
        <taxon>Campylobacterales</taxon>
        <taxon>Sulfurovaceae</taxon>
        <taxon>Sulfurovum</taxon>
    </lineage>
</organism>
<dbReference type="PANTHER" id="PTHR43022:SF1">
    <property type="entry name" value="PROTEIN SMF"/>
    <property type="match status" value="1"/>
</dbReference>
<feature type="domain" description="Smf/DprA SLOG" evidence="2">
    <location>
        <begin position="97"/>
        <end position="292"/>
    </location>
</feature>
<proteinExistence type="inferred from homology"/>
<dbReference type="InterPro" id="IPR057666">
    <property type="entry name" value="DrpA_SLOG"/>
</dbReference>
<dbReference type="PANTHER" id="PTHR43022">
    <property type="entry name" value="PROTEIN SMF"/>
    <property type="match status" value="1"/>
</dbReference>
<comment type="caution">
    <text evidence="3">The sequence shown here is derived from an EMBL/GenBank/DDBJ whole genome shotgun (WGS) entry which is preliminary data.</text>
</comment>